<feature type="transmembrane region" description="Helical" evidence="16">
    <location>
        <begin position="56"/>
        <end position="77"/>
    </location>
</feature>
<comment type="catalytic activity">
    <reaction evidence="1">
        <text>S-ubiquitinyl-[E2 ubiquitin-conjugating enzyme]-L-cysteine + [acceptor protein]-L-lysine = [E2 ubiquitin-conjugating enzyme]-L-cysteine + N(6)-ubiquitinyl-[acceptor protein]-L-lysine.</text>
        <dbReference type="EC" id="2.3.2.27"/>
    </reaction>
</comment>
<evidence type="ECO:0000256" key="16">
    <source>
        <dbReference type="SAM" id="Phobius"/>
    </source>
</evidence>
<dbReference type="Gene3D" id="3.30.40.10">
    <property type="entry name" value="Zinc/RING finger domain, C3HC4 (zinc finger)"/>
    <property type="match status" value="1"/>
</dbReference>
<evidence type="ECO:0000259" key="17">
    <source>
        <dbReference type="PROSITE" id="PS50089"/>
    </source>
</evidence>
<evidence type="ECO:0000256" key="11">
    <source>
        <dbReference type="ARBA" id="ARBA00022989"/>
    </source>
</evidence>
<gene>
    <name evidence="19" type="primary">LOC110796137</name>
</gene>
<keyword evidence="9" id="KW-0833">Ubl conjugation pathway</keyword>
<accession>A0A9R0K446</accession>
<evidence type="ECO:0000313" key="19">
    <source>
        <dbReference type="RefSeq" id="XP_021856860.1"/>
    </source>
</evidence>
<keyword evidence="6 16" id="KW-0812">Transmembrane</keyword>
<dbReference type="EC" id="2.3.2.27" evidence="4"/>
<feature type="compositionally biased region" description="Low complexity" evidence="15">
    <location>
        <begin position="24"/>
        <end position="36"/>
    </location>
</feature>
<organism evidence="18 19">
    <name type="scientific">Spinacia oleracea</name>
    <name type="common">Spinach</name>
    <dbReference type="NCBI Taxonomy" id="3562"/>
    <lineage>
        <taxon>Eukaryota</taxon>
        <taxon>Viridiplantae</taxon>
        <taxon>Streptophyta</taxon>
        <taxon>Embryophyta</taxon>
        <taxon>Tracheophyta</taxon>
        <taxon>Spermatophyta</taxon>
        <taxon>Magnoliopsida</taxon>
        <taxon>eudicotyledons</taxon>
        <taxon>Gunneridae</taxon>
        <taxon>Pentapetalae</taxon>
        <taxon>Caryophyllales</taxon>
        <taxon>Chenopodiaceae</taxon>
        <taxon>Chenopodioideae</taxon>
        <taxon>Anserineae</taxon>
        <taxon>Spinacia</taxon>
    </lineage>
</organism>
<evidence type="ECO:0000256" key="4">
    <source>
        <dbReference type="ARBA" id="ARBA00012483"/>
    </source>
</evidence>
<dbReference type="PROSITE" id="PS50089">
    <property type="entry name" value="ZF_RING_2"/>
    <property type="match status" value="1"/>
</dbReference>
<dbReference type="InterPro" id="IPR044600">
    <property type="entry name" value="ATL1/ATL16-like"/>
</dbReference>
<keyword evidence="7" id="KW-0479">Metal-binding</keyword>
<evidence type="ECO:0000256" key="10">
    <source>
        <dbReference type="ARBA" id="ARBA00022833"/>
    </source>
</evidence>
<dbReference type="Pfam" id="PF13639">
    <property type="entry name" value="zf-RING_2"/>
    <property type="match status" value="1"/>
</dbReference>
<evidence type="ECO:0000256" key="12">
    <source>
        <dbReference type="ARBA" id="ARBA00023136"/>
    </source>
</evidence>
<reference evidence="19" key="2">
    <citation type="submission" date="2025-08" db="UniProtKB">
        <authorList>
            <consortium name="RefSeq"/>
        </authorList>
    </citation>
    <scope>IDENTIFICATION</scope>
    <source>
        <tissue evidence="19">Leaf</tissue>
    </source>
</reference>
<evidence type="ECO:0000256" key="9">
    <source>
        <dbReference type="ARBA" id="ARBA00022786"/>
    </source>
</evidence>
<dbReference type="GeneID" id="110796137"/>
<evidence type="ECO:0000256" key="8">
    <source>
        <dbReference type="ARBA" id="ARBA00022771"/>
    </source>
</evidence>
<evidence type="ECO:0000256" key="13">
    <source>
        <dbReference type="ARBA" id="ARBA00024209"/>
    </source>
</evidence>
<dbReference type="PANTHER" id="PTHR46913:SF23">
    <property type="entry name" value="E3 UBIQUITIN-PROTEIN LIGASE RHA4A-RELATED"/>
    <property type="match status" value="1"/>
</dbReference>
<dbReference type="InterPro" id="IPR013083">
    <property type="entry name" value="Znf_RING/FYVE/PHD"/>
</dbReference>
<evidence type="ECO:0000256" key="14">
    <source>
        <dbReference type="PROSITE-ProRule" id="PRU00175"/>
    </source>
</evidence>
<feature type="region of interest" description="Disordered" evidence="15">
    <location>
        <begin position="24"/>
        <end position="45"/>
    </location>
</feature>
<keyword evidence="11 16" id="KW-1133">Transmembrane helix</keyword>
<dbReference type="PANTHER" id="PTHR46913">
    <property type="entry name" value="RING-H2 FINGER PROTEIN ATL16"/>
    <property type="match status" value="1"/>
</dbReference>
<keyword evidence="5" id="KW-0808">Transferase</keyword>
<dbReference type="Proteomes" id="UP000813463">
    <property type="component" value="Chromosome 2"/>
</dbReference>
<keyword evidence="8 14" id="KW-0863">Zinc-finger</keyword>
<proteinExistence type="inferred from homology"/>
<dbReference type="InterPro" id="IPR001841">
    <property type="entry name" value="Znf_RING"/>
</dbReference>
<name>A0A9R0K446_SPIOL</name>
<dbReference type="SMART" id="SM00184">
    <property type="entry name" value="RING"/>
    <property type="match status" value="1"/>
</dbReference>
<dbReference type="GO" id="GO:0016567">
    <property type="term" value="P:protein ubiquitination"/>
    <property type="evidence" value="ECO:0007669"/>
    <property type="project" value="InterPro"/>
</dbReference>
<evidence type="ECO:0000256" key="3">
    <source>
        <dbReference type="ARBA" id="ARBA00004906"/>
    </source>
</evidence>
<comment type="similarity">
    <text evidence="13">Belongs to the RING-type zinc finger family. ATL subfamily.</text>
</comment>
<comment type="pathway">
    <text evidence="3">Protein modification; protein ubiquitination.</text>
</comment>
<evidence type="ECO:0000256" key="1">
    <source>
        <dbReference type="ARBA" id="ARBA00000900"/>
    </source>
</evidence>
<dbReference type="GO" id="GO:0016020">
    <property type="term" value="C:membrane"/>
    <property type="evidence" value="ECO:0000318"/>
    <property type="project" value="GO_Central"/>
</dbReference>
<evidence type="ECO:0000256" key="15">
    <source>
        <dbReference type="SAM" id="MobiDB-lite"/>
    </source>
</evidence>
<dbReference type="AlphaFoldDB" id="A0A9R0K446"/>
<evidence type="ECO:0000256" key="6">
    <source>
        <dbReference type="ARBA" id="ARBA00022692"/>
    </source>
</evidence>
<dbReference type="KEGG" id="soe:110796137"/>
<keyword evidence="10" id="KW-0862">Zinc</keyword>
<dbReference type="CDD" id="cd16461">
    <property type="entry name" value="RING-H2_EL5-like"/>
    <property type="match status" value="1"/>
</dbReference>
<feature type="domain" description="RING-type" evidence="17">
    <location>
        <begin position="137"/>
        <end position="179"/>
    </location>
</feature>
<dbReference type="FunFam" id="3.30.40.10:FF:000503">
    <property type="entry name" value="RING-H2 finger protein ATL7"/>
    <property type="match status" value="1"/>
</dbReference>
<dbReference type="GO" id="GO:0061630">
    <property type="term" value="F:ubiquitin protein ligase activity"/>
    <property type="evidence" value="ECO:0000318"/>
    <property type="project" value="GO_Central"/>
</dbReference>
<dbReference type="OrthoDB" id="8062037at2759"/>
<comment type="subcellular location">
    <subcellularLocation>
        <location evidence="2">Membrane</location>
        <topology evidence="2">Single-pass membrane protein</topology>
    </subcellularLocation>
</comment>
<evidence type="ECO:0000313" key="18">
    <source>
        <dbReference type="Proteomes" id="UP000813463"/>
    </source>
</evidence>
<dbReference type="SUPFAM" id="SSF57850">
    <property type="entry name" value="RING/U-box"/>
    <property type="match status" value="1"/>
</dbReference>
<evidence type="ECO:0000256" key="2">
    <source>
        <dbReference type="ARBA" id="ARBA00004167"/>
    </source>
</evidence>
<dbReference type="GO" id="GO:0008270">
    <property type="term" value="F:zinc ion binding"/>
    <property type="evidence" value="ECO:0007669"/>
    <property type="project" value="UniProtKB-KW"/>
</dbReference>
<evidence type="ECO:0000256" key="7">
    <source>
        <dbReference type="ARBA" id="ARBA00022723"/>
    </source>
</evidence>
<keyword evidence="12 16" id="KW-0472">Membrane</keyword>
<reference evidence="18" key="1">
    <citation type="journal article" date="2021" name="Nat. Commun.">
        <title>Genomic analyses provide insights into spinach domestication and the genetic basis of agronomic traits.</title>
        <authorList>
            <person name="Cai X."/>
            <person name="Sun X."/>
            <person name="Xu C."/>
            <person name="Sun H."/>
            <person name="Wang X."/>
            <person name="Ge C."/>
            <person name="Zhang Z."/>
            <person name="Wang Q."/>
            <person name="Fei Z."/>
            <person name="Jiao C."/>
            <person name="Wang Q."/>
        </authorList>
    </citation>
    <scope>NUCLEOTIDE SEQUENCE [LARGE SCALE GENOMIC DNA]</scope>
    <source>
        <strain evidence="18">cv. Varoflay</strain>
    </source>
</reference>
<keyword evidence="18" id="KW-1185">Reference proteome</keyword>
<dbReference type="RefSeq" id="XP_021856860.1">
    <property type="nucleotide sequence ID" value="XM_022001168.2"/>
</dbReference>
<sequence>MSPSNASYNGRRSSGNRRIIESSPFETESSIISSRNDGGGGGGSDSHTESLKLYEAIIFSGPIVFTLIIIFLFYFFYLRRHSVDWSSLRMRASNSAAVAAAATDGVEVVELGLKKEFREMLPIIVFKESFSVRDTQCSVCLGDYQAEDRLQQIPGCCHTFHLNCIDLWLATHTTCPLCRLSLISPSKTPPSLEPDSNIQIDSRLEDPENVDDDVLRLNRLQVL</sequence>
<protein>
    <recommendedName>
        <fullName evidence="4">RING-type E3 ubiquitin transferase</fullName>
        <ecNumber evidence="4">2.3.2.27</ecNumber>
    </recommendedName>
</protein>
<dbReference type="GO" id="GO:0006511">
    <property type="term" value="P:ubiquitin-dependent protein catabolic process"/>
    <property type="evidence" value="ECO:0000318"/>
    <property type="project" value="GO_Central"/>
</dbReference>
<evidence type="ECO:0000256" key="5">
    <source>
        <dbReference type="ARBA" id="ARBA00022679"/>
    </source>
</evidence>